<proteinExistence type="predicted"/>
<dbReference type="EMBL" id="CP095749">
    <property type="protein sequence ID" value="WEB43606.1"/>
    <property type="molecule type" value="Genomic_DNA"/>
</dbReference>
<accession>A0ABY8AG24</accession>
<evidence type="ECO:0000313" key="1">
    <source>
        <dbReference type="EMBL" id="WEB43606.1"/>
    </source>
</evidence>
<organism evidence="1 2">
    <name type="scientific">Streptomyces yunnanensis</name>
    <dbReference type="NCBI Taxonomy" id="156453"/>
    <lineage>
        <taxon>Bacteria</taxon>
        <taxon>Bacillati</taxon>
        <taxon>Actinomycetota</taxon>
        <taxon>Actinomycetes</taxon>
        <taxon>Kitasatosporales</taxon>
        <taxon>Streptomycetaceae</taxon>
        <taxon>Streptomyces</taxon>
    </lineage>
</organism>
<gene>
    <name evidence="1" type="ORF">MOV08_32905</name>
</gene>
<protein>
    <submittedName>
        <fullName evidence="1">Uncharacterized protein</fullName>
    </submittedName>
</protein>
<dbReference type="RefSeq" id="WP_275309941.1">
    <property type="nucleotide sequence ID" value="NZ_CP095749.1"/>
</dbReference>
<name>A0ABY8AG24_9ACTN</name>
<dbReference type="Proteomes" id="UP001218629">
    <property type="component" value="Chromosome"/>
</dbReference>
<reference evidence="1 2" key="1">
    <citation type="submission" date="2022-03" db="EMBL/GenBank/DDBJ databases">
        <title>Streptomyces yunnanensis P86,complete genome.</title>
        <authorList>
            <person name="Chen S."/>
            <person name="Zhang Q."/>
        </authorList>
    </citation>
    <scope>NUCLEOTIDE SEQUENCE [LARGE SCALE GENOMIC DNA]</scope>
    <source>
        <strain evidence="1 2">P86</strain>
    </source>
</reference>
<keyword evidence="2" id="KW-1185">Reference proteome</keyword>
<evidence type="ECO:0000313" key="2">
    <source>
        <dbReference type="Proteomes" id="UP001218629"/>
    </source>
</evidence>
<sequence>MLVPEGDLLIRLADTRPAIVGQVITSAPGRPSALDRILTIGWNPRAAKIITLLDCLVEPGSPIDIAAPLRPKEDLQEQLENLAVGHKP</sequence>